<comment type="caution">
    <text evidence="1">The sequence shown here is derived from an EMBL/GenBank/DDBJ whole genome shotgun (WGS) entry which is preliminary data.</text>
</comment>
<sequence length="117" mass="12926">MSLMQQLPDTKWRLAAACGFSTTIGCLGQVTKSPPRLAIGQRRSGGTRDYHRPQGGEVAVKQLFCSQSKWLARLAILYTPLPRKRSTPSFGSSGYITRLIEEWFSFCDVAGSNQRSG</sequence>
<proteinExistence type="predicted"/>
<evidence type="ECO:0000313" key="1">
    <source>
        <dbReference type="EMBL" id="KAK3765724.1"/>
    </source>
</evidence>
<protein>
    <submittedName>
        <fullName evidence="1">Uncharacterized protein</fullName>
    </submittedName>
</protein>
<gene>
    <name evidence="1" type="ORF">RRG08_026197</name>
</gene>
<organism evidence="1 2">
    <name type="scientific">Elysia crispata</name>
    <name type="common">lettuce slug</name>
    <dbReference type="NCBI Taxonomy" id="231223"/>
    <lineage>
        <taxon>Eukaryota</taxon>
        <taxon>Metazoa</taxon>
        <taxon>Spiralia</taxon>
        <taxon>Lophotrochozoa</taxon>
        <taxon>Mollusca</taxon>
        <taxon>Gastropoda</taxon>
        <taxon>Heterobranchia</taxon>
        <taxon>Euthyneura</taxon>
        <taxon>Panpulmonata</taxon>
        <taxon>Sacoglossa</taxon>
        <taxon>Placobranchoidea</taxon>
        <taxon>Plakobranchidae</taxon>
        <taxon>Elysia</taxon>
    </lineage>
</organism>
<dbReference type="EMBL" id="JAWDGP010004277">
    <property type="protein sequence ID" value="KAK3765724.1"/>
    <property type="molecule type" value="Genomic_DNA"/>
</dbReference>
<name>A0AAE0ZA88_9GAST</name>
<accession>A0AAE0ZA88</accession>
<reference evidence="1" key="1">
    <citation type="journal article" date="2023" name="G3 (Bethesda)">
        <title>A reference genome for the long-term kleptoplast-retaining sea slug Elysia crispata morphotype clarki.</title>
        <authorList>
            <person name="Eastman K.E."/>
            <person name="Pendleton A.L."/>
            <person name="Shaikh M.A."/>
            <person name="Suttiyut T."/>
            <person name="Ogas R."/>
            <person name="Tomko P."/>
            <person name="Gavelis G."/>
            <person name="Widhalm J.R."/>
            <person name="Wisecaver J.H."/>
        </authorList>
    </citation>
    <scope>NUCLEOTIDE SEQUENCE</scope>
    <source>
        <strain evidence="1">ECLA1</strain>
    </source>
</reference>
<dbReference type="AlphaFoldDB" id="A0AAE0ZA88"/>
<keyword evidence="2" id="KW-1185">Reference proteome</keyword>
<evidence type="ECO:0000313" key="2">
    <source>
        <dbReference type="Proteomes" id="UP001283361"/>
    </source>
</evidence>
<dbReference type="Proteomes" id="UP001283361">
    <property type="component" value="Unassembled WGS sequence"/>
</dbReference>